<reference evidence="1 2" key="1">
    <citation type="submission" date="2019-03" db="EMBL/GenBank/DDBJ databases">
        <title>Genomic Encyclopedia of Type Strains, Phase IV (KMG-IV): sequencing the most valuable type-strain genomes for metagenomic binning, comparative biology and taxonomic classification.</title>
        <authorList>
            <person name="Goeker M."/>
        </authorList>
    </citation>
    <scope>NUCLEOTIDE SEQUENCE [LARGE SCALE GENOMIC DNA]</scope>
    <source>
        <strain evidence="1 2">DSM 18401</strain>
    </source>
</reference>
<dbReference type="InterPro" id="IPR011013">
    <property type="entry name" value="Gal_mutarotase_sf_dom"/>
</dbReference>
<proteinExistence type="predicted"/>
<name>A0A4R2D2E1_SHIGR</name>
<comment type="caution">
    <text evidence="1">The sequence shown here is derived from an EMBL/GenBank/DDBJ whole genome shotgun (WGS) entry which is preliminary data.</text>
</comment>
<sequence length="289" mass="31262">MPTITRIENDLLSIDISSLGAEMQAITTRDGAQWLWNGDAAFWTGRSPVLFPIVGKAPDDTLLIDGKPHAMAQHGFARRREFSLAAASDTLCRYSLQASDETRAVYPFDFLLSVEHSLDGPTLTVAAEIENRGRTAMPFGFGFHPAFAWPLPGAAGKRHVVMLHNAGEPQRQPLEKGLLSQDRTPSPFAAGRLVLSPDLFVDDALVFPEGAGSGLTFQAEGGPALAFRFENLPNLALWTKPGARFLCVEPWHGTAAEYGGSGELKDRPYTTVLAAGAHARFAFTVTFPV</sequence>
<dbReference type="GO" id="GO:0016853">
    <property type="term" value="F:isomerase activity"/>
    <property type="evidence" value="ECO:0007669"/>
    <property type="project" value="InterPro"/>
</dbReference>
<dbReference type="SUPFAM" id="SSF74650">
    <property type="entry name" value="Galactose mutarotase-like"/>
    <property type="match status" value="1"/>
</dbReference>
<dbReference type="InterPro" id="IPR037481">
    <property type="entry name" value="LacX"/>
</dbReference>
<protein>
    <submittedName>
        <fullName evidence="1">Galactose mutarotase-like enzyme</fullName>
    </submittedName>
</protein>
<dbReference type="InterPro" id="IPR014718">
    <property type="entry name" value="GH-type_carb-bd"/>
</dbReference>
<dbReference type="InterPro" id="IPR008183">
    <property type="entry name" value="Aldose_1/G6P_1-epimerase"/>
</dbReference>
<dbReference type="Pfam" id="PF01263">
    <property type="entry name" value="Aldose_epim"/>
    <property type="match status" value="1"/>
</dbReference>
<evidence type="ECO:0000313" key="2">
    <source>
        <dbReference type="Proteomes" id="UP000295351"/>
    </source>
</evidence>
<accession>A0A4R2D2E1</accession>
<dbReference type="CDD" id="cd09024">
    <property type="entry name" value="Aldose_epim_lacX"/>
    <property type="match status" value="1"/>
</dbReference>
<gene>
    <name evidence="1" type="ORF">EV665_10169</name>
</gene>
<dbReference type="GO" id="GO:0005975">
    <property type="term" value="P:carbohydrate metabolic process"/>
    <property type="evidence" value="ECO:0007669"/>
    <property type="project" value="InterPro"/>
</dbReference>
<dbReference type="RefSeq" id="WP_133032688.1">
    <property type="nucleotide sequence ID" value="NZ_BAABEI010000012.1"/>
</dbReference>
<keyword evidence="2" id="KW-1185">Reference proteome</keyword>
<dbReference type="AlphaFoldDB" id="A0A4R2D2E1"/>
<organism evidence="1 2">
    <name type="scientific">Shinella granuli</name>
    <dbReference type="NCBI Taxonomy" id="323621"/>
    <lineage>
        <taxon>Bacteria</taxon>
        <taxon>Pseudomonadati</taxon>
        <taxon>Pseudomonadota</taxon>
        <taxon>Alphaproteobacteria</taxon>
        <taxon>Hyphomicrobiales</taxon>
        <taxon>Rhizobiaceae</taxon>
        <taxon>Shinella</taxon>
    </lineage>
</organism>
<dbReference type="Gene3D" id="2.70.98.10">
    <property type="match status" value="1"/>
</dbReference>
<dbReference type="GO" id="GO:0030246">
    <property type="term" value="F:carbohydrate binding"/>
    <property type="evidence" value="ECO:0007669"/>
    <property type="project" value="InterPro"/>
</dbReference>
<dbReference type="Proteomes" id="UP000295351">
    <property type="component" value="Unassembled WGS sequence"/>
</dbReference>
<evidence type="ECO:0000313" key="1">
    <source>
        <dbReference type="EMBL" id="TCN48337.1"/>
    </source>
</evidence>
<dbReference type="EMBL" id="SLVX01000001">
    <property type="protein sequence ID" value="TCN48337.1"/>
    <property type="molecule type" value="Genomic_DNA"/>
</dbReference>